<sequence length="238" mass="26795">MTQTIETAVILAAGRGTRLQPYTFDIPKGFMQVGEEKLIERSVRILKENGIKNIIIGTGHLHEHYEKFAKENGLTTFLSPDYATTGSFHTLIYGSSLIKGDFLLLESDLLYHSDAIKTLVTSNKKDVILCSDFTQSNDEVYVEVVDGKLKNLSKKKEELGSIDAELVGIWRISFELLDKLKAHHKSASDATTKDYEIAIAQLTEENKVSVEKLDLAWCEIDNQEHLERAKQKILPLLD</sequence>
<proteinExistence type="predicted"/>
<organism evidence="4 5">
    <name type="scientific">Ekhidna lutea</name>
    <dbReference type="NCBI Taxonomy" id="447679"/>
    <lineage>
        <taxon>Bacteria</taxon>
        <taxon>Pseudomonadati</taxon>
        <taxon>Bacteroidota</taxon>
        <taxon>Cytophagia</taxon>
        <taxon>Cytophagales</taxon>
        <taxon>Reichenbachiellaceae</taxon>
        <taxon>Ekhidna</taxon>
    </lineage>
</organism>
<dbReference type="OrthoDB" id="9803871at2"/>
<dbReference type="GO" id="GO:0016779">
    <property type="term" value="F:nucleotidyltransferase activity"/>
    <property type="evidence" value="ECO:0007669"/>
    <property type="project" value="UniProtKB-KW"/>
</dbReference>
<evidence type="ECO:0000256" key="1">
    <source>
        <dbReference type="ARBA" id="ARBA00022679"/>
    </source>
</evidence>
<dbReference type="InterPro" id="IPR050065">
    <property type="entry name" value="GlmU-like"/>
</dbReference>
<dbReference type="PANTHER" id="PTHR43584:SF5">
    <property type="entry name" value="PROTEIN LICC"/>
    <property type="match status" value="1"/>
</dbReference>
<reference evidence="4 5" key="1">
    <citation type="submission" date="2017-06" db="EMBL/GenBank/DDBJ databases">
        <authorList>
            <person name="Kim H.J."/>
            <person name="Triplett B.A."/>
        </authorList>
    </citation>
    <scope>NUCLEOTIDE SEQUENCE [LARGE SCALE GENOMIC DNA]</scope>
    <source>
        <strain evidence="4 5">DSM 19307</strain>
    </source>
</reference>
<dbReference type="PANTHER" id="PTHR43584">
    <property type="entry name" value="NUCLEOTIDYL TRANSFERASE"/>
    <property type="match status" value="1"/>
</dbReference>
<gene>
    <name evidence="4" type="ORF">SAMN05421640_0810</name>
</gene>
<evidence type="ECO:0000259" key="3">
    <source>
        <dbReference type="Pfam" id="PF12804"/>
    </source>
</evidence>
<dbReference type="Proteomes" id="UP000198393">
    <property type="component" value="Unassembled WGS sequence"/>
</dbReference>
<dbReference type="CDD" id="cd02523">
    <property type="entry name" value="PC_cytidylyltransferase"/>
    <property type="match status" value="1"/>
</dbReference>
<dbReference type="Pfam" id="PF12804">
    <property type="entry name" value="NTP_transf_3"/>
    <property type="match status" value="1"/>
</dbReference>
<keyword evidence="1" id="KW-0808">Transferase</keyword>
<dbReference type="EMBL" id="FZPD01000001">
    <property type="protein sequence ID" value="SNS59750.1"/>
    <property type="molecule type" value="Genomic_DNA"/>
</dbReference>
<keyword evidence="2" id="KW-0548">Nucleotidyltransferase</keyword>
<keyword evidence="5" id="KW-1185">Reference proteome</keyword>
<dbReference type="InterPro" id="IPR029044">
    <property type="entry name" value="Nucleotide-diphossugar_trans"/>
</dbReference>
<dbReference type="Gene3D" id="3.90.550.10">
    <property type="entry name" value="Spore Coat Polysaccharide Biosynthesis Protein SpsA, Chain A"/>
    <property type="match status" value="1"/>
</dbReference>
<dbReference type="SUPFAM" id="SSF53448">
    <property type="entry name" value="Nucleotide-diphospho-sugar transferases"/>
    <property type="match status" value="1"/>
</dbReference>
<dbReference type="AlphaFoldDB" id="A0A239FSA8"/>
<keyword evidence="4" id="KW-0418">Kinase</keyword>
<evidence type="ECO:0000313" key="5">
    <source>
        <dbReference type="Proteomes" id="UP000198393"/>
    </source>
</evidence>
<evidence type="ECO:0000313" key="4">
    <source>
        <dbReference type="EMBL" id="SNS59750.1"/>
    </source>
</evidence>
<dbReference type="RefSeq" id="WP_089355554.1">
    <property type="nucleotide sequence ID" value="NZ_FZPD01000001.1"/>
</dbReference>
<dbReference type="InterPro" id="IPR025877">
    <property type="entry name" value="MobA-like_NTP_Trfase"/>
</dbReference>
<protein>
    <submittedName>
        <fullName evidence="4">Choline kinase</fullName>
    </submittedName>
</protein>
<name>A0A239FSA8_EKHLU</name>
<accession>A0A239FSA8</accession>
<evidence type="ECO:0000256" key="2">
    <source>
        <dbReference type="ARBA" id="ARBA00022695"/>
    </source>
</evidence>
<feature type="domain" description="MobA-like NTP transferase" evidence="3">
    <location>
        <begin position="8"/>
        <end position="122"/>
    </location>
</feature>
<dbReference type="GO" id="GO:0016301">
    <property type="term" value="F:kinase activity"/>
    <property type="evidence" value="ECO:0007669"/>
    <property type="project" value="UniProtKB-KW"/>
</dbReference>